<evidence type="ECO:0000313" key="4">
    <source>
        <dbReference type="Proteomes" id="UP000268093"/>
    </source>
</evidence>
<dbReference type="CDD" id="cd04496">
    <property type="entry name" value="SSB_OBF"/>
    <property type="match status" value="1"/>
</dbReference>
<dbReference type="Proteomes" id="UP000268093">
    <property type="component" value="Unassembled WGS sequence"/>
</dbReference>
<dbReference type="OrthoDB" id="1078367at2759"/>
<dbReference type="InterPro" id="IPR011344">
    <property type="entry name" value="ssDNA-bd"/>
</dbReference>
<sequence length="89" mass="10020">MSLLRRSLSRAFSTSVATRSNVNKAILVGNVGSDCEVKQISEEKTVTTYSLATSEMRKDKEGNTIKQTQWHRIVGWNIRPHTTDKIKKG</sequence>
<name>A0A433DIY4_9FUNG</name>
<dbReference type="GO" id="GO:0042645">
    <property type="term" value="C:mitochondrial nucleoid"/>
    <property type="evidence" value="ECO:0007669"/>
    <property type="project" value="TreeGrafter"/>
</dbReference>
<dbReference type="EMBL" id="RBNI01001167">
    <property type="protein sequence ID" value="RUP50822.1"/>
    <property type="molecule type" value="Genomic_DNA"/>
</dbReference>
<dbReference type="NCBIfam" id="TIGR00621">
    <property type="entry name" value="ssb"/>
    <property type="match status" value="1"/>
</dbReference>
<dbReference type="Pfam" id="PF00436">
    <property type="entry name" value="SSB"/>
    <property type="match status" value="1"/>
</dbReference>
<dbReference type="AlphaFoldDB" id="A0A433DIY4"/>
<reference evidence="3 4" key="1">
    <citation type="journal article" date="2018" name="New Phytol.">
        <title>Phylogenomics of Endogonaceae and evolution of mycorrhizas within Mucoromycota.</title>
        <authorList>
            <person name="Chang Y."/>
            <person name="Desiro A."/>
            <person name="Na H."/>
            <person name="Sandor L."/>
            <person name="Lipzen A."/>
            <person name="Clum A."/>
            <person name="Barry K."/>
            <person name="Grigoriev I.V."/>
            <person name="Martin F.M."/>
            <person name="Stajich J.E."/>
            <person name="Smith M.E."/>
            <person name="Bonito G."/>
            <person name="Spatafora J.W."/>
        </authorList>
    </citation>
    <scope>NUCLEOTIDE SEQUENCE [LARGE SCALE GENOMIC DNA]</scope>
    <source>
        <strain evidence="3 4">GMNB39</strain>
    </source>
</reference>
<protein>
    <submittedName>
        <fullName evidence="3">Uncharacterized protein</fullName>
    </submittedName>
</protein>
<dbReference type="PANTHER" id="PTHR10302:SF0">
    <property type="entry name" value="SINGLE-STRANDED DNA-BINDING PROTEIN, MITOCHONDRIAL"/>
    <property type="match status" value="1"/>
</dbReference>
<dbReference type="Gene3D" id="2.40.50.140">
    <property type="entry name" value="Nucleic acid-binding proteins"/>
    <property type="match status" value="1"/>
</dbReference>
<evidence type="ECO:0000256" key="1">
    <source>
        <dbReference type="ARBA" id="ARBA00023125"/>
    </source>
</evidence>
<dbReference type="GO" id="GO:0003697">
    <property type="term" value="F:single-stranded DNA binding"/>
    <property type="evidence" value="ECO:0007669"/>
    <property type="project" value="InterPro"/>
</dbReference>
<accession>A0A433DIY4</accession>
<dbReference type="InterPro" id="IPR000424">
    <property type="entry name" value="Primosome_PriB/ssb"/>
</dbReference>
<proteinExistence type="predicted"/>
<dbReference type="SUPFAM" id="SSF50249">
    <property type="entry name" value="Nucleic acid-binding proteins"/>
    <property type="match status" value="1"/>
</dbReference>
<keyword evidence="4" id="KW-1185">Reference proteome</keyword>
<dbReference type="InterPro" id="IPR012340">
    <property type="entry name" value="NA-bd_OB-fold"/>
</dbReference>
<keyword evidence="1 2" id="KW-0238">DNA-binding</keyword>
<dbReference type="PROSITE" id="PS50935">
    <property type="entry name" value="SSB"/>
    <property type="match status" value="1"/>
</dbReference>
<gene>
    <name evidence="3" type="ORF">BC936DRAFT_137614</name>
</gene>
<dbReference type="PANTHER" id="PTHR10302">
    <property type="entry name" value="SINGLE-STRANDED DNA-BINDING PROTEIN"/>
    <property type="match status" value="1"/>
</dbReference>
<organism evidence="3 4">
    <name type="scientific">Jimgerdemannia flammicorona</name>
    <dbReference type="NCBI Taxonomy" id="994334"/>
    <lineage>
        <taxon>Eukaryota</taxon>
        <taxon>Fungi</taxon>
        <taxon>Fungi incertae sedis</taxon>
        <taxon>Mucoromycota</taxon>
        <taxon>Mucoromycotina</taxon>
        <taxon>Endogonomycetes</taxon>
        <taxon>Endogonales</taxon>
        <taxon>Endogonaceae</taxon>
        <taxon>Jimgerdemannia</taxon>
    </lineage>
</organism>
<comment type="caution">
    <text evidence="3">The sequence shown here is derived from an EMBL/GenBank/DDBJ whole genome shotgun (WGS) entry which is preliminary data.</text>
</comment>
<dbReference type="GO" id="GO:0006264">
    <property type="term" value="P:mitochondrial DNA replication"/>
    <property type="evidence" value="ECO:0007669"/>
    <property type="project" value="TreeGrafter"/>
</dbReference>
<evidence type="ECO:0000256" key="2">
    <source>
        <dbReference type="PROSITE-ProRule" id="PRU00252"/>
    </source>
</evidence>
<evidence type="ECO:0000313" key="3">
    <source>
        <dbReference type="EMBL" id="RUP50822.1"/>
    </source>
</evidence>